<evidence type="ECO:0000313" key="5">
    <source>
        <dbReference type="Proteomes" id="UP000505210"/>
    </source>
</evidence>
<dbReference type="GO" id="GO:0015979">
    <property type="term" value="P:photosynthesis"/>
    <property type="evidence" value="ECO:0007669"/>
    <property type="project" value="InterPro"/>
</dbReference>
<evidence type="ECO:0008006" key="6">
    <source>
        <dbReference type="Google" id="ProtNLM"/>
    </source>
</evidence>
<dbReference type="RefSeq" id="WP_172357458.1">
    <property type="nucleotide sequence ID" value="NZ_CP053661.1"/>
</dbReference>
<dbReference type="KEGG" id="theu:HPC62_16500"/>
<organism evidence="4 5">
    <name type="scientific">Thermoleptolyngbya sichuanensis A183</name>
    <dbReference type="NCBI Taxonomy" id="2737172"/>
    <lineage>
        <taxon>Bacteria</taxon>
        <taxon>Bacillati</taxon>
        <taxon>Cyanobacteriota</taxon>
        <taxon>Cyanophyceae</taxon>
        <taxon>Oculatellales</taxon>
        <taxon>Oculatellaceae</taxon>
        <taxon>Thermoleptolyngbya</taxon>
        <taxon>Thermoleptolyngbya sichuanensis</taxon>
    </lineage>
</organism>
<reference evidence="4 5" key="1">
    <citation type="submission" date="2020-05" db="EMBL/GenBank/DDBJ databases">
        <title>Complete genome sequence of of a novel Thermoleptolyngbya strain isolated from hot springs of Ganzi, Sichuan China.</title>
        <authorList>
            <person name="Tang J."/>
            <person name="Daroch M."/>
            <person name="Li L."/>
            <person name="Waleron K."/>
            <person name="Waleron M."/>
            <person name="Waleron M."/>
        </authorList>
    </citation>
    <scope>NUCLEOTIDE SEQUENCE [LARGE SCALE GENOMIC DNA]</scope>
    <source>
        <strain evidence="4 5">PKUAC-SCTA183</strain>
    </source>
</reference>
<dbReference type="EMBL" id="CP053661">
    <property type="protein sequence ID" value="QKD83588.1"/>
    <property type="molecule type" value="Genomic_DNA"/>
</dbReference>
<evidence type="ECO:0000256" key="2">
    <source>
        <dbReference type="ARBA" id="ARBA00022991"/>
    </source>
</evidence>
<dbReference type="Pfam" id="PF00502">
    <property type="entry name" value="Phycobilisome"/>
    <property type="match status" value="1"/>
</dbReference>
<dbReference type="InterPro" id="IPR009050">
    <property type="entry name" value="Globin-like_sf"/>
</dbReference>
<dbReference type="AlphaFoldDB" id="A0A6M8BAH4"/>
<dbReference type="InterPro" id="IPR038719">
    <property type="entry name" value="Phycobilisome_asu/bsu_sf"/>
</dbReference>
<evidence type="ECO:0000256" key="1">
    <source>
        <dbReference type="ARBA" id="ARBA00008182"/>
    </source>
</evidence>
<name>A0A6M8BAH4_9CYAN</name>
<evidence type="ECO:0000313" key="4">
    <source>
        <dbReference type="EMBL" id="QKD83588.1"/>
    </source>
</evidence>
<protein>
    <recommendedName>
        <fullName evidence="6">Phycobilisome protein</fullName>
    </recommendedName>
</protein>
<comment type="similarity">
    <text evidence="1">Belongs to the phycobiliprotein family.</text>
</comment>
<dbReference type="InterPro" id="IPR012128">
    <property type="entry name" value="Phycobilisome_asu/bsu"/>
</dbReference>
<keyword evidence="2" id="KW-0157">Chromophore</keyword>
<dbReference type="SUPFAM" id="SSF46458">
    <property type="entry name" value="Globin-like"/>
    <property type="match status" value="1"/>
</dbReference>
<proteinExistence type="inferred from homology"/>
<dbReference type="Gene3D" id="1.10.490.20">
    <property type="entry name" value="Phycocyanins"/>
    <property type="match status" value="1"/>
</dbReference>
<evidence type="ECO:0000256" key="3">
    <source>
        <dbReference type="ARBA" id="ARBA00023307"/>
    </source>
</evidence>
<sequence length="163" mass="18319">MHPQIDALFDEAENRYLKPEELAVLSQYVESLPARLDAYCSLRDREITIMQQAADRLVAELPGESTETLERSVKNALLVLRHCATAMLMNDEAFLKDRLQPMAQMIQAYDSQRIDSALFRLLSQSLSHHLAPQQVKFLLPMLAIAQSDLHLSGEAPLTAAALF</sequence>
<gene>
    <name evidence="4" type="ORF">HPC62_16500</name>
</gene>
<keyword evidence="3" id="KW-0089">Bile pigment</keyword>
<accession>A0A6M8BAH4</accession>
<keyword evidence="5" id="KW-1185">Reference proteome</keyword>
<dbReference type="Proteomes" id="UP000505210">
    <property type="component" value="Chromosome"/>
</dbReference>
<dbReference type="GO" id="GO:0030089">
    <property type="term" value="C:phycobilisome"/>
    <property type="evidence" value="ECO:0007669"/>
    <property type="project" value="InterPro"/>
</dbReference>